<comment type="caution">
    <text evidence="2">The sequence shown here is derived from an EMBL/GenBank/DDBJ whole genome shotgun (WGS) entry which is preliminary data.</text>
</comment>
<dbReference type="Pfam" id="PF07366">
    <property type="entry name" value="SnoaL"/>
    <property type="match status" value="1"/>
</dbReference>
<evidence type="ECO:0000313" key="2">
    <source>
        <dbReference type="EMBL" id="CAB9505442.1"/>
    </source>
</evidence>
<protein>
    <recommendedName>
        <fullName evidence="4">SnoaL-like domain-containing protein</fullName>
    </recommendedName>
</protein>
<dbReference type="SUPFAM" id="SSF54427">
    <property type="entry name" value="NTF2-like"/>
    <property type="match status" value="1"/>
</dbReference>
<dbReference type="InterPro" id="IPR032710">
    <property type="entry name" value="NTF2-like_dom_sf"/>
</dbReference>
<dbReference type="Proteomes" id="UP001153069">
    <property type="component" value="Unassembled WGS sequence"/>
</dbReference>
<dbReference type="InterPro" id="IPR009959">
    <property type="entry name" value="Cyclase_SnoaL-like"/>
</dbReference>
<feature type="region of interest" description="Disordered" evidence="1">
    <location>
        <begin position="1"/>
        <end position="25"/>
    </location>
</feature>
<proteinExistence type="predicted"/>
<accession>A0A9N8DLU5</accession>
<organism evidence="2 3">
    <name type="scientific">Seminavis robusta</name>
    <dbReference type="NCBI Taxonomy" id="568900"/>
    <lineage>
        <taxon>Eukaryota</taxon>
        <taxon>Sar</taxon>
        <taxon>Stramenopiles</taxon>
        <taxon>Ochrophyta</taxon>
        <taxon>Bacillariophyta</taxon>
        <taxon>Bacillariophyceae</taxon>
        <taxon>Bacillariophycidae</taxon>
        <taxon>Naviculales</taxon>
        <taxon>Naviculaceae</taxon>
        <taxon>Seminavis</taxon>
    </lineage>
</organism>
<feature type="compositionally biased region" description="Low complexity" evidence="1">
    <location>
        <begin position="1"/>
        <end position="17"/>
    </location>
</feature>
<dbReference type="Gene3D" id="3.10.450.50">
    <property type="match status" value="1"/>
</dbReference>
<evidence type="ECO:0000313" key="3">
    <source>
        <dbReference type="Proteomes" id="UP001153069"/>
    </source>
</evidence>
<evidence type="ECO:0008006" key="4">
    <source>
        <dbReference type="Google" id="ProtNLM"/>
    </source>
</evidence>
<keyword evidence="3" id="KW-1185">Reference proteome</keyword>
<sequence length="202" mass="22563">MLGRSISPKSSSNNRPKSSPKKPQRRRLQINLKVFHISTAGTEPKVKSRGALLVNIDRAQTVRKYWSLFNSHDLEGCAEFLTNDCEVVLEDDCELPWHEMKIEFEGLFQSFPDIRFPYQKLEVKDNGMIIIQEMVASGTHTGKPFACFACESIQASGKSVQNDPESITFHFRDDKICKIVGKGEGAIGPAGIYTQIGGFPLV</sequence>
<reference evidence="2" key="1">
    <citation type="submission" date="2020-06" db="EMBL/GenBank/DDBJ databases">
        <authorList>
            <consortium name="Plant Systems Biology data submission"/>
        </authorList>
    </citation>
    <scope>NUCLEOTIDE SEQUENCE</scope>
    <source>
        <strain evidence="2">D6</strain>
    </source>
</reference>
<dbReference type="GO" id="GO:0030638">
    <property type="term" value="P:polyketide metabolic process"/>
    <property type="evidence" value="ECO:0007669"/>
    <property type="project" value="InterPro"/>
</dbReference>
<dbReference type="EMBL" id="CAICTM010000230">
    <property type="protein sequence ID" value="CAB9505442.1"/>
    <property type="molecule type" value="Genomic_DNA"/>
</dbReference>
<gene>
    <name evidence="2" type="ORF">SEMRO_231_G093590.1</name>
</gene>
<dbReference type="AlphaFoldDB" id="A0A9N8DLU5"/>
<name>A0A9N8DLU5_9STRA</name>
<evidence type="ECO:0000256" key="1">
    <source>
        <dbReference type="SAM" id="MobiDB-lite"/>
    </source>
</evidence>